<sequence>MAEFDPELFEDKYANYFSELQRAYKNAFETMNDRFDSELIHAIDQQILNESEPFYDEDSETFTVGLPENPTERLTAIVVDDEKLTETLDRYVAEIESELYRVFDLEPPEER</sequence>
<evidence type="ECO:0000313" key="1">
    <source>
        <dbReference type="EMBL" id="MXR42839.1"/>
    </source>
</evidence>
<reference evidence="1 2" key="1">
    <citation type="submission" date="2019-12" db="EMBL/GenBank/DDBJ databases">
        <title>Isolation and characterization of three novel carbon monoxide-oxidizing members of Halobacteria from salione crusts and soils.</title>
        <authorList>
            <person name="Myers M.R."/>
            <person name="King G.M."/>
        </authorList>
    </citation>
    <scope>NUCLEOTIDE SEQUENCE [LARGE SCALE GENOMIC DNA]</scope>
    <source>
        <strain evidence="1 2">WSA2</strain>
    </source>
</reference>
<protein>
    <submittedName>
        <fullName evidence="1">Uncharacterized protein</fullName>
    </submittedName>
</protein>
<proteinExistence type="predicted"/>
<organism evidence="1 2">
    <name type="scientific">Halobaculum saliterrae</name>
    <dbReference type="NCBI Taxonomy" id="2073113"/>
    <lineage>
        <taxon>Archaea</taxon>
        <taxon>Methanobacteriati</taxon>
        <taxon>Methanobacteriota</taxon>
        <taxon>Stenosarchaea group</taxon>
        <taxon>Halobacteria</taxon>
        <taxon>Halobacteriales</taxon>
        <taxon>Haloferacaceae</taxon>
        <taxon>Halobaculum</taxon>
    </lineage>
</organism>
<dbReference type="RefSeq" id="WP_159669927.1">
    <property type="nucleotide sequence ID" value="NZ_WUUS01000011.1"/>
</dbReference>
<dbReference type="EMBL" id="WUUS01000011">
    <property type="protein sequence ID" value="MXR42839.1"/>
    <property type="molecule type" value="Genomic_DNA"/>
</dbReference>
<comment type="caution">
    <text evidence="1">The sequence shown here is derived from an EMBL/GenBank/DDBJ whole genome shotgun (WGS) entry which is preliminary data.</text>
</comment>
<dbReference type="OrthoDB" id="225920at2157"/>
<dbReference type="AlphaFoldDB" id="A0A6B0T8J5"/>
<keyword evidence="2" id="KW-1185">Reference proteome</keyword>
<accession>A0A6B0T8J5</accession>
<dbReference type="Pfam" id="PF19095">
    <property type="entry name" value="DUF5783"/>
    <property type="match status" value="1"/>
</dbReference>
<dbReference type="Proteomes" id="UP000437065">
    <property type="component" value="Unassembled WGS sequence"/>
</dbReference>
<dbReference type="InterPro" id="IPR043952">
    <property type="entry name" value="DUF5783"/>
</dbReference>
<gene>
    <name evidence="1" type="ORF">GRX01_16015</name>
</gene>
<evidence type="ECO:0000313" key="2">
    <source>
        <dbReference type="Proteomes" id="UP000437065"/>
    </source>
</evidence>
<name>A0A6B0T8J5_9EURY</name>